<evidence type="ECO:0000313" key="3">
    <source>
        <dbReference type="Proteomes" id="UP000070319"/>
    </source>
</evidence>
<gene>
    <name evidence="2" type="ORF">HMPREF2531_04628</name>
</gene>
<proteinExistence type="predicted"/>
<dbReference type="GO" id="GO:0005975">
    <property type="term" value="P:carbohydrate metabolic process"/>
    <property type="evidence" value="ECO:0007669"/>
    <property type="project" value="InterPro"/>
</dbReference>
<dbReference type="InterPro" id="IPR012878">
    <property type="entry name" value="Beta-AFase-like_GH127_cat"/>
</dbReference>
<protein>
    <recommendedName>
        <fullName evidence="1">Non-reducing end beta-L-arabinofuranosidase-like GH127 catalytic domain-containing protein</fullName>
    </recommendedName>
</protein>
<dbReference type="EMBL" id="LTDF01000165">
    <property type="protein sequence ID" value="KXT42560.1"/>
    <property type="molecule type" value="Genomic_DNA"/>
</dbReference>
<dbReference type="PATRIC" id="fig|329854.7.peg.4700"/>
<reference evidence="2 3" key="1">
    <citation type="submission" date="2016-02" db="EMBL/GenBank/DDBJ databases">
        <authorList>
            <person name="Wen L."/>
            <person name="He K."/>
            <person name="Yang H."/>
        </authorList>
    </citation>
    <scope>NUCLEOTIDE SEQUENCE [LARGE SCALE GENOMIC DNA]</scope>
    <source>
        <strain evidence="2 3">KLE1704</strain>
    </source>
</reference>
<organism evidence="2">
    <name type="scientific">Bacteroides intestinalis</name>
    <dbReference type="NCBI Taxonomy" id="329854"/>
    <lineage>
        <taxon>Bacteria</taxon>
        <taxon>Pseudomonadati</taxon>
        <taxon>Bacteroidota</taxon>
        <taxon>Bacteroidia</taxon>
        <taxon>Bacteroidales</taxon>
        <taxon>Bacteroidaceae</taxon>
        <taxon>Bacteroides</taxon>
    </lineage>
</organism>
<accession>A0A139KTQ3</accession>
<dbReference type="PANTHER" id="PTHR31151">
    <property type="entry name" value="PROLINE-TRNA LIGASE (DUF1680)"/>
    <property type="match status" value="1"/>
</dbReference>
<comment type="caution">
    <text evidence="2">The sequence shown here is derived from an EMBL/GenBank/DDBJ whole genome shotgun (WGS) entry which is preliminary data.</text>
</comment>
<name>A0A139KTQ3_9BACE</name>
<dbReference type="InterPro" id="IPR008928">
    <property type="entry name" value="6-hairpin_glycosidase_sf"/>
</dbReference>
<dbReference type="PANTHER" id="PTHR31151:SF0">
    <property type="entry name" value="PROLINE-TRNA LIGASE (DUF1680)"/>
    <property type="match status" value="1"/>
</dbReference>
<sequence>MALEPFQLNQIRLLPSPFKHAQTLDAEWLLSLEPDRLLHRFHKNAGLPPKADNYGGWETERGGGRGLGHYMSACAMMWASTGEQKFKERTDYVIDELKRCQDVKGTGYIGSVEDSIWMQVGEGEIYSTGFDLNGAIVPWFILHKLFAGLYDVHVYTGNEKAKSVLIHLSDWAYNQFKGLDDEQWQKILACEHGGMLEVLVNVYSITGDMKYLEMSHWFDHQQFLSPLSRQIDSLAGLHANT</sequence>
<feature type="domain" description="Non-reducing end beta-L-arabinofuranosidase-like GH127 catalytic" evidence="1">
    <location>
        <begin position="11"/>
        <end position="241"/>
    </location>
</feature>
<dbReference type="Proteomes" id="UP000070319">
    <property type="component" value="Unassembled WGS sequence"/>
</dbReference>
<evidence type="ECO:0000259" key="1">
    <source>
        <dbReference type="Pfam" id="PF07944"/>
    </source>
</evidence>
<dbReference type="SUPFAM" id="SSF48208">
    <property type="entry name" value="Six-hairpin glycosidases"/>
    <property type="match status" value="1"/>
</dbReference>
<dbReference type="AlphaFoldDB" id="A0A139KTQ3"/>
<evidence type="ECO:0000313" key="2">
    <source>
        <dbReference type="EMBL" id="KXT42560.1"/>
    </source>
</evidence>
<dbReference type="Pfam" id="PF07944">
    <property type="entry name" value="Beta-AFase-like_GH127_cat"/>
    <property type="match status" value="1"/>
</dbReference>